<reference evidence="5 6" key="1">
    <citation type="submission" date="2018-08" db="EMBL/GenBank/DDBJ databases">
        <title>Meiothermus terrae DSM 26712 genome sequencing project.</title>
        <authorList>
            <person name="Da Costa M.S."/>
            <person name="Albuquerque L."/>
            <person name="Raposo P."/>
            <person name="Froufe H.J.C."/>
            <person name="Barroso C.S."/>
            <person name="Egas C."/>
        </authorList>
    </citation>
    <scope>NUCLEOTIDE SEQUENCE [LARGE SCALE GENOMIC DNA]</scope>
    <source>
        <strain evidence="5 6">DSM 26712</strain>
    </source>
</reference>
<organism evidence="5 6">
    <name type="scientific">Calidithermus terrae</name>
    <dbReference type="NCBI Taxonomy" id="1408545"/>
    <lineage>
        <taxon>Bacteria</taxon>
        <taxon>Thermotogati</taxon>
        <taxon>Deinococcota</taxon>
        <taxon>Deinococci</taxon>
        <taxon>Thermales</taxon>
        <taxon>Thermaceae</taxon>
        <taxon>Calidithermus</taxon>
    </lineage>
</organism>
<feature type="domain" description="SsuA/THI5-like" evidence="4">
    <location>
        <begin position="62"/>
        <end position="270"/>
    </location>
</feature>
<dbReference type="Proteomes" id="UP000265715">
    <property type="component" value="Unassembled WGS sequence"/>
</dbReference>
<dbReference type="EMBL" id="QXDL01000144">
    <property type="protein sequence ID" value="RIH81903.1"/>
    <property type="molecule type" value="Genomic_DNA"/>
</dbReference>
<sequence length="347" mass="37252">MEELKLEHDYCCPGCDTRPQGADLGRRTVIGGIAALAASSLGIAQAKKVKIGTCGQFLCLVPYEVAKRRGYFRELGLDVEIIWAKGGTQALQFMIGGAVDYSATSLDAVLQARQRGAKVVQVASSGRLPLFALATAPKTAGAIQAVKDLAGRTVAVSGLGNADHLMLQYLLKRAGVDPKGVQYATIGTNLFEALKQGQVEAGMVQEPALSLLKEAGGRELVNLMDFNQAKAFMGGPYAFMGLNIRSEEREERAGEIRRIAKAVEKGIQFVQTARANVIVDSLPKELIVGGDRKQLEAIIDRYRRSLYQSSLKLDRDAAERTVDIQQAAGVLPAGFKVDEALDFGILG</sequence>
<dbReference type="InterPro" id="IPR015168">
    <property type="entry name" value="SsuA/THI5"/>
</dbReference>
<evidence type="ECO:0000256" key="3">
    <source>
        <dbReference type="ARBA" id="ARBA00022729"/>
    </source>
</evidence>
<dbReference type="GO" id="GO:0042597">
    <property type="term" value="C:periplasmic space"/>
    <property type="evidence" value="ECO:0007669"/>
    <property type="project" value="UniProtKB-SubCell"/>
</dbReference>
<evidence type="ECO:0000259" key="4">
    <source>
        <dbReference type="Pfam" id="PF09084"/>
    </source>
</evidence>
<dbReference type="Pfam" id="PF09084">
    <property type="entry name" value="NMT1"/>
    <property type="match status" value="1"/>
</dbReference>
<dbReference type="SUPFAM" id="SSF53850">
    <property type="entry name" value="Periplasmic binding protein-like II"/>
    <property type="match status" value="1"/>
</dbReference>
<comment type="caution">
    <text evidence="5">The sequence shown here is derived from an EMBL/GenBank/DDBJ whole genome shotgun (WGS) entry which is preliminary data.</text>
</comment>
<accession>A0A399EED6</accession>
<name>A0A399EED6_9DEIN</name>
<gene>
    <name evidence="5" type="ORF">Mterra_02916</name>
</gene>
<comment type="subcellular location">
    <subcellularLocation>
        <location evidence="1">Periplasm</location>
    </subcellularLocation>
</comment>
<dbReference type="PANTHER" id="PTHR30024">
    <property type="entry name" value="ALIPHATIC SULFONATES-BINDING PROTEIN-RELATED"/>
    <property type="match status" value="1"/>
</dbReference>
<evidence type="ECO:0000256" key="2">
    <source>
        <dbReference type="ARBA" id="ARBA00010742"/>
    </source>
</evidence>
<comment type="similarity">
    <text evidence="2">Belongs to the bacterial solute-binding protein SsuA/TauA family.</text>
</comment>
<dbReference type="RefSeq" id="WP_245971645.1">
    <property type="nucleotide sequence ID" value="NZ_QXDL01000144.1"/>
</dbReference>
<evidence type="ECO:0000313" key="5">
    <source>
        <dbReference type="EMBL" id="RIH81903.1"/>
    </source>
</evidence>
<keyword evidence="3" id="KW-0732">Signal</keyword>
<evidence type="ECO:0000256" key="1">
    <source>
        <dbReference type="ARBA" id="ARBA00004418"/>
    </source>
</evidence>
<proteinExistence type="inferred from homology"/>
<keyword evidence="6" id="KW-1185">Reference proteome</keyword>
<dbReference type="Gene3D" id="3.40.190.10">
    <property type="entry name" value="Periplasmic binding protein-like II"/>
    <property type="match status" value="2"/>
</dbReference>
<evidence type="ECO:0000313" key="6">
    <source>
        <dbReference type="Proteomes" id="UP000265715"/>
    </source>
</evidence>
<dbReference type="PANTHER" id="PTHR30024:SF47">
    <property type="entry name" value="TAURINE-BINDING PERIPLASMIC PROTEIN"/>
    <property type="match status" value="1"/>
</dbReference>
<protein>
    <submittedName>
        <fullName evidence="5">ABC transporter, substrate-binding protein, aliphatic sulfonates family</fullName>
    </submittedName>
</protein>
<dbReference type="AlphaFoldDB" id="A0A399EED6"/>